<feature type="transmembrane region" description="Helical" evidence="2">
    <location>
        <begin position="84"/>
        <end position="101"/>
    </location>
</feature>
<keyword evidence="2" id="KW-1133">Transmembrane helix</keyword>
<feature type="region of interest" description="Disordered" evidence="1">
    <location>
        <begin position="221"/>
        <end position="242"/>
    </location>
</feature>
<protein>
    <submittedName>
        <fullName evidence="3">Uncharacterized protein</fullName>
    </submittedName>
</protein>
<name>A0A9P4NGT0_9PEZI</name>
<keyword evidence="2" id="KW-0472">Membrane</keyword>
<sequence length="452" mass="49233">MSLVKFVSTSITLCPNLSSNVIIAGYSLALWNESLSNIHPCGGNTYLRPDAGGALQPYPWTFLQILVHAPVCIVRLARFETTQIWSLCVAALNIGIAIQAYKSTGLSPAEVLVWTPVALILDAGAMLQIHILILEQLGDRNPLRRFVKLVAKPFRPFAMSVFESLMGARGTESREQGDRDGQTESQGEKNGQEMRYSAVSPMDVNDPERANSTITIVANATQTDTPLSRPPAEQPPTQTKHGERGLTTIASLALLMFLFILVIQIFGLAKAVQGTWVSNLNATWCSPDFQPGALAVIDGNCNVRHLNESSSSGIGCVWLPAFQQKAWLTNTIVILSISLVLQLVDLCVLSLSDGRDKIWHSKVKLQRPWLTTFAGMIILVVLANGGVNYANSLPDGITARVLVLRRDESLDVFPVCEGRLVSPGLRGAIIGYFDGLLNSWSTWYYGKNSLGA</sequence>
<evidence type="ECO:0000256" key="1">
    <source>
        <dbReference type="SAM" id="MobiDB-lite"/>
    </source>
</evidence>
<feature type="transmembrane region" description="Helical" evidence="2">
    <location>
        <begin position="249"/>
        <end position="269"/>
    </location>
</feature>
<gene>
    <name evidence="3" type="ORF">EJ08DRAFT_702190</name>
</gene>
<feature type="transmembrane region" description="Helical" evidence="2">
    <location>
        <begin position="369"/>
        <end position="390"/>
    </location>
</feature>
<feature type="region of interest" description="Disordered" evidence="1">
    <location>
        <begin position="169"/>
        <end position="196"/>
    </location>
</feature>
<dbReference type="OrthoDB" id="5351891at2759"/>
<reference evidence="3" key="1">
    <citation type="journal article" date="2020" name="Stud. Mycol.">
        <title>101 Dothideomycetes genomes: a test case for predicting lifestyles and emergence of pathogens.</title>
        <authorList>
            <person name="Haridas S."/>
            <person name="Albert R."/>
            <person name="Binder M."/>
            <person name="Bloem J."/>
            <person name="Labutti K."/>
            <person name="Salamov A."/>
            <person name="Andreopoulos B."/>
            <person name="Baker S."/>
            <person name="Barry K."/>
            <person name="Bills G."/>
            <person name="Bluhm B."/>
            <person name="Cannon C."/>
            <person name="Castanera R."/>
            <person name="Culley D."/>
            <person name="Daum C."/>
            <person name="Ezra D."/>
            <person name="Gonzalez J."/>
            <person name="Henrissat B."/>
            <person name="Kuo A."/>
            <person name="Liang C."/>
            <person name="Lipzen A."/>
            <person name="Lutzoni F."/>
            <person name="Magnuson J."/>
            <person name="Mondo S."/>
            <person name="Nolan M."/>
            <person name="Ohm R."/>
            <person name="Pangilinan J."/>
            <person name="Park H.-J."/>
            <person name="Ramirez L."/>
            <person name="Alfaro M."/>
            <person name="Sun H."/>
            <person name="Tritt A."/>
            <person name="Yoshinaga Y."/>
            <person name="Zwiers L.-H."/>
            <person name="Turgeon B."/>
            <person name="Goodwin S."/>
            <person name="Spatafora J."/>
            <person name="Crous P."/>
            <person name="Grigoriev I."/>
        </authorList>
    </citation>
    <scope>NUCLEOTIDE SEQUENCE</scope>
    <source>
        <strain evidence="3">CBS 130266</strain>
    </source>
</reference>
<organism evidence="3 4">
    <name type="scientific">Tothia fuscella</name>
    <dbReference type="NCBI Taxonomy" id="1048955"/>
    <lineage>
        <taxon>Eukaryota</taxon>
        <taxon>Fungi</taxon>
        <taxon>Dikarya</taxon>
        <taxon>Ascomycota</taxon>
        <taxon>Pezizomycotina</taxon>
        <taxon>Dothideomycetes</taxon>
        <taxon>Pleosporomycetidae</taxon>
        <taxon>Venturiales</taxon>
        <taxon>Cylindrosympodiaceae</taxon>
        <taxon>Tothia</taxon>
    </lineage>
</organism>
<dbReference type="EMBL" id="MU007102">
    <property type="protein sequence ID" value="KAF2421114.1"/>
    <property type="molecule type" value="Genomic_DNA"/>
</dbReference>
<comment type="caution">
    <text evidence="3">The sequence shown here is derived from an EMBL/GenBank/DDBJ whole genome shotgun (WGS) entry which is preliminary data.</text>
</comment>
<evidence type="ECO:0000313" key="4">
    <source>
        <dbReference type="Proteomes" id="UP000800235"/>
    </source>
</evidence>
<accession>A0A9P4NGT0</accession>
<feature type="compositionally biased region" description="Basic and acidic residues" evidence="1">
    <location>
        <begin position="171"/>
        <end position="192"/>
    </location>
</feature>
<evidence type="ECO:0000256" key="2">
    <source>
        <dbReference type="SAM" id="Phobius"/>
    </source>
</evidence>
<feature type="transmembrane region" description="Helical" evidence="2">
    <location>
        <begin position="113"/>
        <end position="134"/>
    </location>
</feature>
<feature type="transmembrane region" description="Helical" evidence="2">
    <location>
        <begin position="327"/>
        <end position="348"/>
    </location>
</feature>
<keyword evidence="2" id="KW-0812">Transmembrane</keyword>
<proteinExistence type="predicted"/>
<dbReference type="Proteomes" id="UP000800235">
    <property type="component" value="Unassembled WGS sequence"/>
</dbReference>
<dbReference type="AlphaFoldDB" id="A0A9P4NGT0"/>
<evidence type="ECO:0000313" key="3">
    <source>
        <dbReference type="EMBL" id="KAF2421114.1"/>
    </source>
</evidence>
<keyword evidence="4" id="KW-1185">Reference proteome</keyword>